<dbReference type="InterPro" id="IPR002591">
    <property type="entry name" value="Phosphodiest/P_Trfase"/>
</dbReference>
<dbReference type="RefSeq" id="WP_283406440.1">
    <property type="nucleotide sequence ID" value="NZ_FXUI01000007.1"/>
</dbReference>
<dbReference type="SUPFAM" id="SSF53649">
    <property type="entry name" value="Alkaline phosphatase-like"/>
    <property type="match status" value="1"/>
</dbReference>
<evidence type="ECO:0000313" key="1">
    <source>
        <dbReference type="EMBL" id="SMP74226.1"/>
    </source>
</evidence>
<reference evidence="1 2" key="1">
    <citation type="submission" date="2017-05" db="EMBL/GenBank/DDBJ databases">
        <authorList>
            <person name="Varghese N."/>
            <person name="Submissions S."/>
        </authorList>
    </citation>
    <scope>NUCLEOTIDE SEQUENCE [LARGE SCALE GENOMIC DNA]</scope>
    <source>
        <strain evidence="1 2">SM16</strain>
    </source>
</reference>
<dbReference type="Gene3D" id="3.40.720.10">
    <property type="entry name" value="Alkaline Phosphatase, subunit A"/>
    <property type="match status" value="1"/>
</dbReference>
<organism evidence="1 2">
    <name type="scientific">Novosphingobium panipatense</name>
    <dbReference type="NCBI Taxonomy" id="428991"/>
    <lineage>
        <taxon>Bacteria</taxon>
        <taxon>Pseudomonadati</taxon>
        <taxon>Pseudomonadota</taxon>
        <taxon>Alphaproteobacteria</taxon>
        <taxon>Sphingomonadales</taxon>
        <taxon>Sphingomonadaceae</taxon>
        <taxon>Novosphingobium</taxon>
    </lineage>
</organism>
<comment type="caution">
    <text evidence="1">The sequence shown here is derived from an EMBL/GenBank/DDBJ whole genome shotgun (WGS) entry which is preliminary data.</text>
</comment>
<proteinExistence type="predicted"/>
<evidence type="ECO:0000313" key="2">
    <source>
        <dbReference type="Proteomes" id="UP001157910"/>
    </source>
</evidence>
<dbReference type="EMBL" id="FXUI01000007">
    <property type="protein sequence ID" value="SMP74226.1"/>
    <property type="molecule type" value="Genomic_DNA"/>
</dbReference>
<protein>
    <submittedName>
        <fullName evidence="1">Predicted phosphohydrolase or phosphomutase, AlkP superfamily</fullName>
    </submittedName>
</protein>
<gene>
    <name evidence="1" type="ORF">SAMN06296065_10712</name>
</gene>
<sequence>MRTIVLEFNELSPQLLDRFIEQGHLPNFRRFRDSAMVAVTDAEETAPNLEPWIQWVTVHTGLSFAEHGCFNLNEGSDLTAPRLWDLVSRADQTNWICGSMNAAVQPGFRGCFLPDPWATSAEPVPLNMFRPYARLVRSYVQEHSGRPEVSPVDVLRFGQFMLRHGLSASSVAALIKQLAQERRRDVKWRRAMMLDRLQWDVFRSVYKSMQPYLSTFFINSTAHFQHFHWREFEPGLFRIQSSEKQRQTYGDAILAGYQNMDRIVGEALSMARDEANLVLLTALSQQPMLTHEEDGGRQIFRHRDIKVLLELAGVEQGWTYAPIMSQQFLLHFQNEQAATSAAAQIEALWLTDGRQPMWARRKGSSLDAGCMIEKTPPEGIRVVAPNGKTSADFFDIFYPLDALRSGKHHPEGAFWIKGPGIASAQVQETVSLRMVAPTLADLLEVPGEFKACSLFAEGTGRAAA</sequence>
<dbReference type="Proteomes" id="UP001157910">
    <property type="component" value="Unassembled WGS sequence"/>
</dbReference>
<accession>A0ABY1QL70</accession>
<name>A0ABY1QL70_9SPHN</name>
<keyword evidence="2" id="KW-1185">Reference proteome</keyword>
<dbReference type="Pfam" id="PF01663">
    <property type="entry name" value="Phosphodiest"/>
    <property type="match status" value="1"/>
</dbReference>
<dbReference type="InterPro" id="IPR017850">
    <property type="entry name" value="Alkaline_phosphatase_core_sf"/>
</dbReference>